<organism evidence="2 3">
    <name type="scientific">Triticum urartu</name>
    <name type="common">Red wild einkorn</name>
    <name type="synonym">Crithodium urartu</name>
    <dbReference type="NCBI Taxonomy" id="4572"/>
    <lineage>
        <taxon>Eukaryota</taxon>
        <taxon>Viridiplantae</taxon>
        <taxon>Streptophyta</taxon>
        <taxon>Embryophyta</taxon>
        <taxon>Tracheophyta</taxon>
        <taxon>Spermatophyta</taxon>
        <taxon>Magnoliopsida</taxon>
        <taxon>Liliopsida</taxon>
        <taxon>Poales</taxon>
        <taxon>Poaceae</taxon>
        <taxon>BOP clade</taxon>
        <taxon>Pooideae</taxon>
        <taxon>Triticodae</taxon>
        <taxon>Triticeae</taxon>
        <taxon>Triticinae</taxon>
        <taxon>Triticum</taxon>
    </lineage>
</organism>
<evidence type="ECO:0000313" key="3">
    <source>
        <dbReference type="Proteomes" id="UP000015106"/>
    </source>
</evidence>
<dbReference type="Gramene" id="TuG1812G0200004349.01.T02">
    <property type="protein sequence ID" value="TuG1812G0200004349.01.T02"/>
    <property type="gene ID" value="TuG1812G0200004349.01"/>
</dbReference>
<feature type="compositionally biased region" description="Polar residues" evidence="1">
    <location>
        <begin position="1"/>
        <end position="15"/>
    </location>
</feature>
<dbReference type="EnsemblPlants" id="TuG1812G0200004349.01.T04">
    <property type="protein sequence ID" value="TuG1812G0200004349.01.T04"/>
    <property type="gene ID" value="TuG1812G0200004349.01"/>
</dbReference>
<proteinExistence type="predicted"/>
<feature type="compositionally biased region" description="Pro residues" evidence="1">
    <location>
        <begin position="17"/>
        <end position="26"/>
    </location>
</feature>
<dbReference type="Gramene" id="TuG1812G0200004349.01.T01">
    <property type="protein sequence ID" value="TuG1812G0200004349.01.T01"/>
    <property type="gene ID" value="TuG1812G0200004349.01"/>
</dbReference>
<dbReference type="Gramene" id="TuG1812G0200004349.01.T04">
    <property type="protein sequence ID" value="TuG1812G0200004349.01.T04"/>
    <property type="gene ID" value="TuG1812G0200004349.01"/>
</dbReference>
<name>A0A8R7TL12_TRIUA</name>
<feature type="region of interest" description="Disordered" evidence="1">
    <location>
        <begin position="1"/>
        <end position="103"/>
    </location>
</feature>
<keyword evidence="3" id="KW-1185">Reference proteome</keyword>
<dbReference type="EnsemblPlants" id="TuG1812G0200004349.01.T02">
    <property type="protein sequence ID" value="TuG1812G0200004349.01.T02"/>
    <property type="gene ID" value="TuG1812G0200004349.01"/>
</dbReference>
<sequence length="147" mass="16425">MFSSIRPISSTNSIRRSPPPCAPVPNPSRHCRKRTAPSWTPARLRRPWRSSLTPPARSRASPRPSAWSHAPTHVAAHTRPSGPPTPLSPPSRLTTTPAAATPVPVHPRPCLWSAFGVEDLGFEYVREEEQDKIDKCLLYCYFRDARL</sequence>
<reference evidence="3" key="1">
    <citation type="journal article" date="2013" name="Nature">
        <title>Draft genome of the wheat A-genome progenitor Triticum urartu.</title>
        <authorList>
            <person name="Ling H.Q."/>
            <person name="Zhao S."/>
            <person name="Liu D."/>
            <person name="Wang J."/>
            <person name="Sun H."/>
            <person name="Zhang C."/>
            <person name="Fan H."/>
            <person name="Li D."/>
            <person name="Dong L."/>
            <person name="Tao Y."/>
            <person name="Gao C."/>
            <person name="Wu H."/>
            <person name="Li Y."/>
            <person name="Cui Y."/>
            <person name="Guo X."/>
            <person name="Zheng S."/>
            <person name="Wang B."/>
            <person name="Yu K."/>
            <person name="Liang Q."/>
            <person name="Yang W."/>
            <person name="Lou X."/>
            <person name="Chen J."/>
            <person name="Feng M."/>
            <person name="Jian J."/>
            <person name="Zhang X."/>
            <person name="Luo G."/>
            <person name="Jiang Y."/>
            <person name="Liu J."/>
            <person name="Wang Z."/>
            <person name="Sha Y."/>
            <person name="Zhang B."/>
            <person name="Wu H."/>
            <person name="Tang D."/>
            <person name="Shen Q."/>
            <person name="Xue P."/>
            <person name="Zou S."/>
            <person name="Wang X."/>
            <person name="Liu X."/>
            <person name="Wang F."/>
            <person name="Yang Y."/>
            <person name="An X."/>
            <person name="Dong Z."/>
            <person name="Zhang K."/>
            <person name="Zhang X."/>
            <person name="Luo M.C."/>
            <person name="Dvorak J."/>
            <person name="Tong Y."/>
            <person name="Wang J."/>
            <person name="Yang H."/>
            <person name="Li Z."/>
            <person name="Wang D."/>
            <person name="Zhang A."/>
            <person name="Wang J."/>
        </authorList>
    </citation>
    <scope>NUCLEOTIDE SEQUENCE</scope>
    <source>
        <strain evidence="3">cv. G1812</strain>
    </source>
</reference>
<dbReference type="Gramene" id="TuG1812G0200004349.01.T03">
    <property type="protein sequence ID" value="TuG1812G0200004349.01.T03"/>
    <property type="gene ID" value="TuG1812G0200004349.01"/>
</dbReference>
<dbReference type="Proteomes" id="UP000015106">
    <property type="component" value="Chromosome 2"/>
</dbReference>
<dbReference type="AlphaFoldDB" id="A0A8R7TL12"/>
<accession>A0A8R7TL12</accession>
<dbReference type="EnsemblPlants" id="TuG1812G0200004349.01.T03">
    <property type="protein sequence ID" value="TuG1812G0200004349.01.T03"/>
    <property type="gene ID" value="TuG1812G0200004349.01"/>
</dbReference>
<reference evidence="2" key="2">
    <citation type="submission" date="2018-03" db="EMBL/GenBank/DDBJ databases">
        <title>The Triticum urartu genome reveals the dynamic nature of wheat genome evolution.</title>
        <authorList>
            <person name="Ling H."/>
            <person name="Ma B."/>
            <person name="Shi X."/>
            <person name="Liu H."/>
            <person name="Dong L."/>
            <person name="Sun H."/>
            <person name="Cao Y."/>
            <person name="Gao Q."/>
            <person name="Zheng S."/>
            <person name="Li Y."/>
            <person name="Yu Y."/>
            <person name="Du H."/>
            <person name="Qi M."/>
            <person name="Li Y."/>
            <person name="Yu H."/>
            <person name="Cui Y."/>
            <person name="Wang N."/>
            <person name="Chen C."/>
            <person name="Wu H."/>
            <person name="Zhao Y."/>
            <person name="Zhang J."/>
            <person name="Li Y."/>
            <person name="Zhou W."/>
            <person name="Zhang B."/>
            <person name="Hu W."/>
            <person name="Eijk M."/>
            <person name="Tang J."/>
            <person name="Witsenboer H."/>
            <person name="Zhao S."/>
            <person name="Li Z."/>
            <person name="Zhang A."/>
            <person name="Wang D."/>
            <person name="Liang C."/>
        </authorList>
    </citation>
    <scope>NUCLEOTIDE SEQUENCE [LARGE SCALE GENOMIC DNA]</scope>
    <source>
        <strain evidence="2">cv. G1812</strain>
    </source>
</reference>
<dbReference type="EnsemblPlants" id="TuG1812G0200004349.01.T01">
    <property type="protein sequence ID" value="TuG1812G0200004349.01.T01"/>
    <property type="gene ID" value="TuG1812G0200004349.01"/>
</dbReference>
<protein>
    <submittedName>
        <fullName evidence="2">Uncharacterized protein</fullName>
    </submittedName>
</protein>
<evidence type="ECO:0000256" key="1">
    <source>
        <dbReference type="SAM" id="MobiDB-lite"/>
    </source>
</evidence>
<feature type="compositionally biased region" description="Low complexity" evidence="1">
    <location>
        <begin position="49"/>
        <end position="71"/>
    </location>
</feature>
<evidence type="ECO:0000313" key="2">
    <source>
        <dbReference type="EnsemblPlants" id="TuG1812G0200004349.01.T02"/>
    </source>
</evidence>
<feature type="compositionally biased region" description="Low complexity" evidence="1">
    <location>
        <begin position="90"/>
        <end position="103"/>
    </location>
</feature>
<reference evidence="2" key="3">
    <citation type="submission" date="2022-06" db="UniProtKB">
        <authorList>
            <consortium name="EnsemblPlants"/>
        </authorList>
    </citation>
    <scope>IDENTIFICATION</scope>
</reference>